<feature type="transmembrane region" description="Helical" evidence="1">
    <location>
        <begin position="131"/>
        <end position="149"/>
    </location>
</feature>
<evidence type="ECO:0000256" key="1">
    <source>
        <dbReference type="SAM" id="Phobius"/>
    </source>
</evidence>
<feature type="transmembrane region" description="Helical" evidence="1">
    <location>
        <begin position="201"/>
        <end position="223"/>
    </location>
</feature>
<feature type="transmembrane region" description="Helical" evidence="1">
    <location>
        <begin position="328"/>
        <end position="347"/>
    </location>
</feature>
<dbReference type="Proteomes" id="UP001057753">
    <property type="component" value="Unassembled WGS sequence"/>
</dbReference>
<sequence>MGILWLNLAAVFGLSLSARYFAKPIPDFEQRSGRVPVQPNIVLAFLALACLVTVSGLRSNIGDTYFYRHAFETNEFTWEIVKEGKDQGFGVLQMLLKNVTDEGQVLIFIMSFFTLTLIVGVLYKYSRVFELSLYVFIASGMFLVSMNGMRQYLAAAIIFAGTKFLLEGNFFKYAALVLLASTFHQSALILLPVYFVVRREAWSWSSLAFIFVGTAAAFGYEYFSQMFFSAISDTQYGGYSEFQEGGANIVRVAVAASPLILAYFGRARLRELFPKSDYLVNLSLLCTVFMLISTQNWIFARFAIYFELFNLILLSWVVKVFSEKDQTFIYYIIVVLYLAYFVYEYIITLNIDYRSQYIPLFQD</sequence>
<keyword evidence="1" id="KW-0472">Membrane</keyword>
<gene>
    <name evidence="2" type="ORF">HXA33_06880</name>
</gene>
<dbReference type="Pfam" id="PF14897">
    <property type="entry name" value="EpsG"/>
    <property type="match status" value="1"/>
</dbReference>
<feature type="transmembrane region" description="Helical" evidence="1">
    <location>
        <begin position="170"/>
        <end position="195"/>
    </location>
</feature>
<dbReference type="EMBL" id="JABXYM010000001">
    <property type="protein sequence ID" value="MCR6096270.1"/>
    <property type="molecule type" value="Genomic_DNA"/>
</dbReference>
<proteinExistence type="predicted"/>
<feature type="transmembrane region" description="Helical" evidence="1">
    <location>
        <begin position="41"/>
        <end position="61"/>
    </location>
</feature>
<dbReference type="InterPro" id="IPR049458">
    <property type="entry name" value="EpsG-like"/>
</dbReference>
<protein>
    <submittedName>
        <fullName evidence="2">EpsG family protein</fullName>
    </submittedName>
</protein>
<evidence type="ECO:0000313" key="2">
    <source>
        <dbReference type="EMBL" id="MCR6096270.1"/>
    </source>
</evidence>
<keyword evidence="3" id="KW-1185">Reference proteome</keyword>
<reference evidence="2" key="1">
    <citation type="submission" date="2020-06" db="EMBL/GenBank/DDBJ databases">
        <title>Insight into the genomes of haloalkaliphilic bacilli from Kenyan soda lakes.</title>
        <authorList>
            <person name="Mwirichia R."/>
            <person name="Villamizar G.C."/>
            <person name="Poehlein A."/>
            <person name="Mugweru J."/>
            <person name="Kipnyargis A."/>
            <person name="Kiplimo D."/>
            <person name="Orwa P."/>
            <person name="Daniel R."/>
        </authorList>
    </citation>
    <scope>NUCLEOTIDE SEQUENCE</scope>
    <source>
        <strain evidence="2">B1096_S55</strain>
    </source>
</reference>
<dbReference type="AlphaFoldDB" id="A0A9Q4FWQ5"/>
<evidence type="ECO:0000313" key="3">
    <source>
        <dbReference type="Proteomes" id="UP001057753"/>
    </source>
</evidence>
<keyword evidence="1" id="KW-0812">Transmembrane</keyword>
<comment type="caution">
    <text evidence="2">The sequence shown here is derived from an EMBL/GenBank/DDBJ whole genome shotgun (WGS) entry which is preliminary data.</text>
</comment>
<dbReference type="RefSeq" id="WP_257820910.1">
    <property type="nucleotide sequence ID" value="NZ_JABXYM010000001.1"/>
</dbReference>
<accession>A0A9Q4FWQ5</accession>
<keyword evidence="1" id="KW-1133">Transmembrane helix</keyword>
<feature type="transmembrane region" description="Helical" evidence="1">
    <location>
        <begin position="278"/>
        <end position="298"/>
    </location>
</feature>
<organism evidence="2 3">
    <name type="scientific">Salipaludibacillus agaradhaerens</name>
    <name type="common">Bacillus agaradhaerens</name>
    <dbReference type="NCBI Taxonomy" id="76935"/>
    <lineage>
        <taxon>Bacteria</taxon>
        <taxon>Bacillati</taxon>
        <taxon>Bacillota</taxon>
        <taxon>Bacilli</taxon>
        <taxon>Bacillales</taxon>
        <taxon>Bacillaceae</taxon>
    </lineage>
</organism>
<feature type="transmembrane region" description="Helical" evidence="1">
    <location>
        <begin position="304"/>
        <end position="321"/>
    </location>
</feature>
<name>A0A9Q4FWQ5_SALAG</name>
<feature type="transmembrane region" description="Helical" evidence="1">
    <location>
        <begin position="105"/>
        <end position="125"/>
    </location>
</feature>